<evidence type="ECO:0000259" key="4">
    <source>
        <dbReference type="PROSITE" id="PS50043"/>
    </source>
</evidence>
<dbReference type="CDD" id="cd06170">
    <property type="entry name" value="LuxR_C_like"/>
    <property type="match status" value="1"/>
</dbReference>
<dbReference type="RefSeq" id="WP_380690215.1">
    <property type="nucleotide sequence ID" value="NZ_JBHRSS010000006.1"/>
</dbReference>
<proteinExistence type="predicted"/>
<sequence length="217" mass="23565">MTALDQLGLPLILFDANGQEIHRTAALAAILIQEVAPLQMQVFTAARQIAHEQSICSDTQAAHNGFKLMADGQPATTIHLAATHCYSVRAVFIPAPESLATAPHQRLLLVALDRRRPVLPSTDQLRTRFALTRREADVALLLAQRMQNAEIARTLCVSAHTARHHTEQVLGKLNVHRRAEVARVVQSIHVAIAGAIPGIALTASNIARSVLDIGFWA</sequence>
<protein>
    <submittedName>
        <fullName evidence="5">Response regulator transcription factor</fullName>
    </submittedName>
</protein>
<gene>
    <name evidence="5" type="ORF">ACFOSU_12780</name>
</gene>
<dbReference type="InterPro" id="IPR016032">
    <property type="entry name" value="Sig_transdc_resp-reg_C-effctor"/>
</dbReference>
<dbReference type="InterPro" id="IPR000792">
    <property type="entry name" value="Tscrpt_reg_LuxR_C"/>
</dbReference>
<dbReference type="SUPFAM" id="SSF46894">
    <property type="entry name" value="C-terminal effector domain of the bipartite response regulators"/>
    <property type="match status" value="1"/>
</dbReference>
<dbReference type="SMART" id="SM00421">
    <property type="entry name" value="HTH_LUXR"/>
    <property type="match status" value="1"/>
</dbReference>
<evidence type="ECO:0000313" key="6">
    <source>
        <dbReference type="Proteomes" id="UP001595462"/>
    </source>
</evidence>
<comment type="caution">
    <text evidence="5">The sequence shown here is derived from an EMBL/GenBank/DDBJ whole genome shotgun (WGS) entry which is preliminary data.</text>
</comment>
<reference evidence="6" key="1">
    <citation type="journal article" date="2019" name="Int. J. Syst. Evol. Microbiol.">
        <title>The Global Catalogue of Microorganisms (GCM) 10K type strain sequencing project: providing services to taxonomists for standard genome sequencing and annotation.</title>
        <authorList>
            <consortium name="The Broad Institute Genomics Platform"/>
            <consortium name="The Broad Institute Genome Sequencing Center for Infectious Disease"/>
            <person name="Wu L."/>
            <person name="Ma J."/>
        </authorList>
    </citation>
    <scope>NUCLEOTIDE SEQUENCE [LARGE SCALE GENOMIC DNA]</scope>
    <source>
        <strain evidence="6">KCTC 52640</strain>
    </source>
</reference>
<dbReference type="Proteomes" id="UP001595462">
    <property type="component" value="Unassembled WGS sequence"/>
</dbReference>
<dbReference type="PANTHER" id="PTHR44688:SF16">
    <property type="entry name" value="DNA-BINDING TRANSCRIPTIONAL ACTIVATOR DEVR_DOSR"/>
    <property type="match status" value="1"/>
</dbReference>
<dbReference type="PANTHER" id="PTHR44688">
    <property type="entry name" value="DNA-BINDING TRANSCRIPTIONAL ACTIVATOR DEVR_DOSR"/>
    <property type="match status" value="1"/>
</dbReference>
<name>A0ABV7ES56_9GAMM</name>
<evidence type="ECO:0000256" key="2">
    <source>
        <dbReference type="ARBA" id="ARBA00023125"/>
    </source>
</evidence>
<evidence type="ECO:0000256" key="3">
    <source>
        <dbReference type="ARBA" id="ARBA00023163"/>
    </source>
</evidence>
<dbReference type="Gene3D" id="1.10.10.10">
    <property type="entry name" value="Winged helix-like DNA-binding domain superfamily/Winged helix DNA-binding domain"/>
    <property type="match status" value="1"/>
</dbReference>
<keyword evidence="6" id="KW-1185">Reference proteome</keyword>
<dbReference type="Pfam" id="PF00196">
    <property type="entry name" value="GerE"/>
    <property type="match status" value="1"/>
</dbReference>
<evidence type="ECO:0000313" key="5">
    <source>
        <dbReference type="EMBL" id="MFC3104759.1"/>
    </source>
</evidence>
<keyword evidence="3" id="KW-0804">Transcription</keyword>
<keyword evidence="1" id="KW-0805">Transcription regulation</keyword>
<organism evidence="5 6">
    <name type="scientific">Salinisphaera aquimarina</name>
    <dbReference type="NCBI Taxonomy" id="2094031"/>
    <lineage>
        <taxon>Bacteria</taxon>
        <taxon>Pseudomonadati</taxon>
        <taxon>Pseudomonadota</taxon>
        <taxon>Gammaproteobacteria</taxon>
        <taxon>Salinisphaerales</taxon>
        <taxon>Salinisphaeraceae</taxon>
        <taxon>Salinisphaera</taxon>
    </lineage>
</organism>
<accession>A0ABV7ES56</accession>
<dbReference type="PROSITE" id="PS50043">
    <property type="entry name" value="HTH_LUXR_2"/>
    <property type="match status" value="1"/>
</dbReference>
<dbReference type="PRINTS" id="PR00038">
    <property type="entry name" value="HTHLUXR"/>
</dbReference>
<feature type="domain" description="HTH luxR-type" evidence="4">
    <location>
        <begin position="124"/>
        <end position="189"/>
    </location>
</feature>
<evidence type="ECO:0000256" key="1">
    <source>
        <dbReference type="ARBA" id="ARBA00023015"/>
    </source>
</evidence>
<keyword evidence="2" id="KW-0238">DNA-binding</keyword>
<dbReference type="InterPro" id="IPR036388">
    <property type="entry name" value="WH-like_DNA-bd_sf"/>
</dbReference>
<dbReference type="EMBL" id="JBHRSS010000006">
    <property type="protein sequence ID" value="MFC3104759.1"/>
    <property type="molecule type" value="Genomic_DNA"/>
</dbReference>